<dbReference type="AlphaFoldDB" id="A0A8J8SVT0"/>
<feature type="region of interest" description="Disordered" evidence="1">
    <location>
        <begin position="1"/>
        <end position="46"/>
    </location>
</feature>
<gene>
    <name evidence="2" type="ORF">FGO68_gene4289</name>
</gene>
<keyword evidence="3" id="KW-1185">Reference proteome</keyword>
<reference evidence="2" key="1">
    <citation type="submission" date="2019-06" db="EMBL/GenBank/DDBJ databases">
        <authorList>
            <person name="Zheng W."/>
        </authorList>
    </citation>
    <scope>NUCLEOTIDE SEQUENCE</scope>
    <source>
        <strain evidence="2">QDHG01</strain>
    </source>
</reference>
<dbReference type="EMBL" id="RRYP01022161">
    <property type="protein sequence ID" value="TNV72485.1"/>
    <property type="molecule type" value="Genomic_DNA"/>
</dbReference>
<sequence>MHSATQQRQQSPPKHLPGYTGYRPQYVDDGLIQSIPPQNPKDASNVNRIPGYCGYIPGVKAENVFGESYGKTSAYSGRGQIVRGFDQEPVEKFRSVAQQSFQNQKEVQARLRAQNNASPFGATQGSIDHIPKAEQAKFFGLPHHEVDAIASQQATIEYYASQGATHGQVHVQKPSVNRGAITLPFEEARKLAKSQVK</sequence>
<evidence type="ECO:0000313" key="2">
    <source>
        <dbReference type="EMBL" id="TNV72485.1"/>
    </source>
</evidence>
<evidence type="ECO:0000313" key="3">
    <source>
        <dbReference type="Proteomes" id="UP000785679"/>
    </source>
</evidence>
<protein>
    <submittedName>
        <fullName evidence="2">Uncharacterized protein</fullName>
    </submittedName>
</protein>
<feature type="compositionally biased region" description="Polar residues" evidence="1">
    <location>
        <begin position="1"/>
        <end position="12"/>
    </location>
</feature>
<accession>A0A8J8SVT0</accession>
<name>A0A8J8SVT0_HALGN</name>
<dbReference type="OrthoDB" id="283082at2759"/>
<dbReference type="Proteomes" id="UP000785679">
    <property type="component" value="Unassembled WGS sequence"/>
</dbReference>
<proteinExistence type="predicted"/>
<organism evidence="2 3">
    <name type="scientific">Halteria grandinella</name>
    <dbReference type="NCBI Taxonomy" id="5974"/>
    <lineage>
        <taxon>Eukaryota</taxon>
        <taxon>Sar</taxon>
        <taxon>Alveolata</taxon>
        <taxon>Ciliophora</taxon>
        <taxon>Intramacronucleata</taxon>
        <taxon>Spirotrichea</taxon>
        <taxon>Stichotrichia</taxon>
        <taxon>Sporadotrichida</taxon>
        <taxon>Halteriidae</taxon>
        <taxon>Halteria</taxon>
    </lineage>
</organism>
<comment type="caution">
    <text evidence="2">The sequence shown here is derived from an EMBL/GenBank/DDBJ whole genome shotgun (WGS) entry which is preliminary data.</text>
</comment>
<evidence type="ECO:0000256" key="1">
    <source>
        <dbReference type="SAM" id="MobiDB-lite"/>
    </source>
</evidence>